<feature type="active site" description="Proton acceptor" evidence="4">
    <location>
        <position position="314"/>
    </location>
</feature>
<dbReference type="Proteomes" id="UP000298493">
    <property type="component" value="Unassembled WGS sequence"/>
</dbReference>
<dbReference type="Pfam" id="PF08100">
    <property type="entry name" value="Dimerisation"/>
    <property type="match status" value="1"/>
</dbReference>
<proteinExistence type="predicted"/>
<reference evidence="7 8" key="1">
    <citation type="submission" date="2019-04" db="EMBL/GenBank/DDBJ databases">
        <title>High contiguity whole genome sequence and gene annotation resource for two Venturia nashicola isolates.</title>
        <authorList>
            <person name="Prokchorchik M."/>
            <person name="Won K."/>
            <person name="Lee Y."/>
            <person name="Choi E.D."/>
            <person name="Segonzac C."/>
            <person name="Sohn K.H."/>
        </authorList>
    </citation>
    <scope>NUCLEOTIDE SEQUENCE [LARGE SCALE GENOMIC DNA]</scope>
    <source>
        <strain evidence="7 8">PRI2</strain>
    </source>
</reference>
<keyword evidence="1" id="KW-0489">Methyltransferase</keyword>
<organism evidence="7 8">
    <name type="scientific">Venturia nashicola</name>
    <dbReference type="NCBI Taxonomy" id="86259"/>
    <lineage>
        <taxon>Eukaryota</taxon>
        <taxon>Fungi</taxon>
        <taxon>Dikarya</taxon>
        <taxon>Ascomycota</taxon>
        <taxon>Pezizomycotina</taxon>
        <taxon>Dothideomycetes</taxon>
        <taxon>Pleosporomycetidae</taxon>
        <taxon>Venturiales</taxon>
        <taxon>Venturiaceae</taxon>
        <taxon>Venturia</taxon>
    </lineage>
</organism>
<sequence>MADEIETLKQLQAGLNASFEAIFSTIENDPTNLKAIAAAKEQLVGLSNATIGTALGPAYSLMALSATPANLMAIRVAIDLKLFEIIASKQSPTTLSELEQKSKADPVLIKRIIRMVCATGFVKQVDASSWKATPMTHALNVTALRDWMVAHFDKRMEIWGRTPAWLKKHDYKTSWASDEDNIAFEVYGSNIWDFLDRNPEDSVIFDSAMSIQEQFPPEMLPPYPMFESAAGVNVEVDGVTLVDVGGGAGQAIGNIKKTYPNIPGRFILQDLPKSIESLASGRAGELGFEPMVHNFFEQQPIKGAKYYHLRRVLHDWNDESCLKILEPTKAAMDPKYSRLLIHDFVLPDVNCGPLEASVDLIMMTTCDGKERTEGDWHELLGRAGFRIEKIHRAEVGTVAVIEAIVA</sequence>
<keyword evidence="8" id="KW-1185">Reference proteome</keyword>
<evidence type="ECO:0000259" key="6">
    <source>
        <dbReference type="Pfam" id="PF08100"/>
    </source>
</evidence>
<evidence type="ECO:0000313" key="7">
    <source>
        <dbReference type="EMBL" id="TID27967.1"/>
    </source>
</evidence>
<dbReference type="GO" id="GO:0008171">
    <property type="term" value="F:O-methyltransferase activity"/>
    <property type="evidence" value="ECO:0007669"/>
    <property type="project" value="InterPro"/>
</dbReference>
<accession>A0A4Z1PJ46</accession>
<dbReference type="GO" id="GO:0046983">
    <property type="term" value="F:protein dimerization activity"/>
    <property type="evidence" value="ECO:0007669"/>
    <property type="project" value="InterPro"/>
</dbReference>
<dbReference type="SUPFAM" id="SSF46785">
    <property type="entry name" value="Winged helix' DNA-binding domain"/>
    <property type="match status" value="1"/>
</dbReference>
<name>A0A4Z1PJ46_9PEZI</name>
<dbReference type="InterPro" id="IPR029063">
    <property type="entry name" value="SAM-dependent_MTases_sf"/>
</dbReference>
<dbReference type="SUPFAM" id="SSF53335">
    <property type="entry name" value="S-adenosyl-L-methionine-dependent methyltransferases"/>
    <property type="match status" value="1"/>
</dbReference>
<evidence type="ECO:0000256" key="2">
    <source>
        <dbReference type="ARBA" id="ARBA00022679"/>
    </source>
</evidence>
<dbReference type="AlphaFoldDB" id="A0A4Z1PJ46"/>
<dbReference type="InterPro" id="IPR012967">
    <property type="entry name" value="COMT_dimerisation"/>
</dbReference>
<evidence type="ECO:0000256" key="1">
    <source>
        <dbReference type="ARBA" id="ARBA00022603"/>
    </source>
</evidence>
<dbReference type="STRING" id="86259.A0A4Z1PJ46"/>
<evidence type="ECO:0000256" key="4">
    <source>
        <dbReference type="PIRSR" id="PIRSR005739-1"/>
    </source>
</evidence>
<dbReference type="InterPro" id="IPR036388">
    <property type="entry name" value="WH-like_DNA-bd_sf"/>
</dbReference>
<dbReference type="GO" id="GO:0032259">
    <property type="term" value="P:methylation"/>
    <property type="evidence" value="ECO:0007669"/>
    <property type="project" value="UniProtKB-KW"/>
</dbReference>
<dbReference type="Pfam" id="PF00891">
    <property type="entry name" value="Methyltransf_2"/>
    <property type="match status" value="1"/>
</dbReference>
<evidence type="ECO:0000313" key="8">
    <source>
        <dbReference type="Proteomes" id="UP000298493"/>
    </source>
</evidence>
<evidence type="ECO:0000256" key="3">
    <source>
        <dbReference type="ARBA" id="ARBA00022691"/>
    </source>
</evidence>
<dbReference type="InterPro" id="IPR016461">
    <property type="entry name" value="COMT-like"/>
</dbReference>
<dbReference type="Gene3D" id="1.10.10.10">
    <property type="entry name" value="Winged helix-like DNA-binding domain superfamily/Winged helix DNA-binding domain"/>
    <property type="match status" value="1"/>
</dbReference>
<dbReference type="EMBL" id="SNSC02000001">
    <property type="protein sequence ID" value="TID27967.1"/>
    <property type="molecule type" value="Genomic_DNA"/>
</dbReference>
<feature type="domain" description="O-methyltransferase C-terminal" evidence="5">
    <location>
        <begin position="186"/>
        <end position="386"/>
    </location>
</feature>
<dbReference type="Gene3D" id="3.40.50.150">
    <property type="entry name" value="Vaccinia Virus protein VP39"/>
    <property type="match status" value="1"/>
</dbReference>
<dbReference type="PANTHER" id="PTHR43712:SF1">
    <property type="entry name" value="HYPOTHETICAL O-METHYLTRANSFERASE (EUROFUNG)-RELATED"/>
    <property type="match status" value="1"/>
</dbReference>
<dbReference type="InterPro" id="IPR036390">
    <property type="entry name" value="WH_DNA-bd_sf"/>
</dbReference>
<dbReference type="PANTHER" id="PTHR43712">
    <property type="entry name" value="PUTATIVE (AFU_ORTHOLOGUE AFUA_4G14580)-RELATED"/>
    <property type="match status" value="1"/>
</dbReference>
<comment type="caution">
    <text evidence="7">The sequence shown here is derived from an EMBL/GenBank/DDBJ whole genome shotgun (WGS) entry which is preliminary data.</text>
</comment>
<keyword evidence="2" id="KW-0808">Transferase</keyword>
<gene>
    <name evidence="7" type="ORF">E6O75_ATG00734</name>
</gene>
<dbReference type="InterPro" id="IPR001077">
    <property type="entry name" value="COMT_C"/>
</dbReference>
<dbReference type="PROSITE" id="PS51683">
    <property type="entry name" value="SAM_OMT_II"/>
    <property type="match status" value="1"/>
</dbReference>
<keyword evidence="3" id="KW-0949">S-adenosyl-L-methionine</keyword>
<protein>
    <submittedName>
        <fullName evidence="7">Uncharacterized protein</fullName>
    </submittedName>
</protein>
<feature type="domain" description="O-methyltransferase dimerisation" evidence="6">
    <location>
        <begin position="72"/>
        <end position="138"/>
    </location>
</feature>
<dbReference type="PIRSF" id="PIRSF005739">
    <property type="entry name" value="O-mtase"/>
    <property type="match status" value="1"/>
</dbReference>
<evidence type="ECO:0000259" key="5">
    <source>
        <dbReference type="Pfam" id="PF00891"/>
    </source>
</evidence>